<dbReference type="Gene3D" id="1.20.5.340">
    <property type="match status" value="1"/>
</dbReference>
<dbReference type="CDD" id="cd11722">
    <property type="entry name" value="SOAR"/>
    <property type="match status" value="1"/>
</dbReference>
<evidence type="ECO:0000256" key="1">
    <source>
        <dbReference type="ARBA" id="ARBA00004479"/>
    </source>
</evidence>
<organism evidence="15 16">
    <name type="scientific">Limulus polyphemus</name>
    <name type="common">Atlantic horseshoe crab</name>
    <dbReference type="NCBI Taxonomy" id="6850"/>
    <lineage>
        <taxon>Eukaryota</taxon>
        <taxon>Metazoa</taxon>
        <taxon>Ecdysozoa</taxon>
        <taxon>Arthropoda</taxon>
        <taxon>Chelicerata</taxon>
        <taxon>Merostomata</taxon>
        <taxon>Xiphosura</taxon>
        <taxon>Limulidae</taxon>
        <taxon>Limulus</taxon>
    </lineage>
</organism>
<keyword evidence="4" id="KW-0812">Transmembrane</keyword>
<evidence type="ECO:0000256" key="13">
    <source>
        <dbReference type="SAM" id="MobiDB-lite"/>
    </source>
</evidence>
<keyword evidence="8" id="KW-1133">Transmembrane helix</keyword>
<dbReference type="GeneID" id="106458154"/>
<keyword evidence="2" id="KW-0813">Transport</keyword>
<dbReference type="PANTHER" id="PTHR15136:SF5">
    <property type="entry name" value="STROMAL INTERACTION MOLECULE HOMOLOG"/>
    <property type="match status" value="1"/>
</dbReference>
<gene>
    <name evidence="16" type="primary">LOC106458154</name>
</gene>
<dbReference type="InterPro" id="IPR013761">
    <property type="entry name" value="SAM/pointed_sf"/>
</dbReference>
<evidence type="ECO:0000256" key="6">
    <source>
        <dbReference type="ARBA" id="ARBA00022729"/>
    </source>
</evidence>
<evidence type="ECO:0000313" key="15">
    <source>
        <dbReference type="Proteomes" id="UP000694941"/>
    </source>
</evidence>
<feature type="domain" description="SAM" evidence="14">
    <location>
        <begin position="158"/>
        <end position="217"/>
    </location>
</feature>
<feature type="coiled-coil region" evidence="12">
    <location>
        <begin position="378"/>
        <end position="412"/>
    </location>
</feature>
<keyword evidence="6" id="KW-0732">Signal</keyword>
<evidence type="ECO:0000256" key="2">
    <source>
        <dbReference type="ARBA" id="ARBA00022448"/>
    </source>
</evidence>
<feature type="compositionally biased region" description="Low complexity" evidence="13">
    <location>
        <begin position="692"/>
        <end position="710"/>
    </location>
</feature>
<dbReference type="Gene3D" id="1.10.238.180">
    <property type="match status" value="1"/>
</dbReference>
<proteinExistence type="predicted"/>
<evidence type="ECO:0000256" key="10">
    <source>
        <dbReference type="ARBA" id="ARBA00023065"/>
    </source>
</evidence>
<feature type="compositionally biased region" description="Polar residues" evidence="13">
    <location>
        <begin position="640"/>
        <end position="664"/>
    </location>
</feature>
<dbReference type="Pfam" id="PF07647">
    <property type="entry name" value="SAM_2"/>
    <property type="match status" value="1"/>
</dbReference>
<evidence type="ECO:0000256" key="11">
    <source>
        <dbReference type="ARBA" id="ARBA00023136"/>
    </source>
</evidence>
<feature type="region of interest" description="Disordered" evidence="13">
    <location>
        <begin position="640"/>
        <end position="720"/>
    </location>
</feature>
<evidence type="ECO:0000256" key="7">
    <source>
        <dbReference type="ARBA" id="ARBA00022837"/>
    </source>
</evidence>
<dbReference type="InterPro" id="IPR001660">
    <property type="entry name" value="SAM"/>
</dbReference>
<dbReference type="InterPro" id="IPR032393">
    <property type="entry name" value="SOAR_STIM1/2"/>
</dbReference>
<keyword evidence="7" id="KW-0106">Calcium</keyword>
<keyword evidence="9 12" id="KW-0175">Coiled coil</keyword>
<comment type="subcellular location">
    <subcellularLocation>
        <location evidence="1">Membrane</location>
        <topology evidence="1">Single-pass type I membrane protein</topology>
    </subcellularLocation>
</comment>
<evidence type="ECO:0000256" key="3">
    <source>
        <dbReference type="ARBA" id="ARBA00022568"/>
    </source>
</evidence>
<dbReference type="Gene3D" id="1.10.287.3550">
    <property type="match status" value="1"/>
</dbReference>
<evidence type="ECO:0000256" key="5">
    <source>
        <dbReference type="ARBA" id="ARBA00022723"/>
    </source>
</evidence>
<accession>A0ABM1B1T5</accession>
<sequence length="809" mass="90924">MLRTATEFLFLILSKKIRLYKNYSLLIVLLKVITYGLLQQTEPAFGASIPPVVTEQEDGIRRSNYSRAENLAVKGISCNDLLGACSDIPGFEAIVALHRQLDDDANGNVDITESDEFLRDELHYENGYERQKSFHGNDKYISMDELWRSWKLSEVHNWTLEDTIDWLITHVELPQYIQNFQKNAVDGLTLPRMAINDHHFVNSVLGIKDPIHKQKIVLKAMDVVLFGPPRYHNYVKDILLVLSLVLATGGCWFAYIQHKLSQRQLQKMMRDMQSLQQAEETLLKLQQELYKARQEQKSVVIEKQDLEKKLQDEIANSQSKMMTMKHETSDLESVQQLRNELDQAQEELYCIEKALETSRWSPPPALQLWLQLTHELELRSYNEKRATAEQQLNSAKEECEKLRKRRSTLLGAFRIAHGSSVDAIDHRILQAKAALSEVTKDLQERLYRWKQIERLCSFAIVHNPGLKYLESKLQNECVNELSSHPYLTGKLNHIGSKSQLLDEDGSSCGGTIGAVHQLVHNSAVLFLSPIPPLLVTPINEHSMLKLPSQGLIKQDSSTSLISAGQLSAFLASDYSSTNGAITSVAPSFYSQAYCIQENSSTQIARSKSDFMMSLSTDTFSNGGGTSSFGDQMSHVLSPTWISNGNMEQGGSSKGSTLNSAVSSSKPEDGSQESNTPLQPDTPKRLLSKIVKSLSQDNNPSPSSQSFSPKHSLSESCLDSPVHKCSDVDTRSNLNDDTCNMNRKVTNYGSLGRRKKAGALISSLHTNFPKAIPDEEKYMDNSHSAPEKKDGEQYKKIFLLQAKRKKSKVL</sequence>
<dbReference type="InterPro" id="IPR037608">
    <property type="entry name" value="STIM1/2"/>
</dbReference>
<keyword evidence="10" id="KW-0406">Ion transport</keyword>
<keyword evidence="11" id="KW-0472">Membrane</keyword>
<dbReference type="Gene3D" id="1.10.150.50">
    <property type="entry name" value="Transcription Factor, Ets-1"/>
    <property type="match status" value="1"/>
</dbReference>
<dbReference type="PROSITE" id="PS50105">
    <property type="entry name" value="SAM_DOMAIN"/>
    <property type="match status" value="1"/>
</dbReference>
<dbReference type="Proteomes" id="UP000694941">
    <property type="component" value="Unplaced"/>
</dbReference>
<evidence type="ECO:0000256" key="12">
    <source>
        <dbReference type="SAM" id="Coils"/>
    </source>
</evidence>
<keyword evidence="15" id="KW-1185">Reference proteome</keyword>
<dbReference type="CDD" id="cd09504">
    <property type="entry name" value="SAM_STIM-1_2-like"/>
    <property type="match status" value="1"/>
</dbReference>
<feature type="coiled-coil region" evidence="12">
    <location>
        <begin position="258"/>
        <end position="354"/>
    </location>
</feature>
<name>A0ABM1B1T5_LIMPO</name>
<dbReference type="PANTHER" id="PTHR15136">
    <property type="entry name" value="STROMAL INTERACTION MOLECULE HOMOLOG"/>
    <property type="match status" value="1"/>
</dbReference>
<dbReference type="SUPFAM" id="SSF47769">
    <property type="entry name" value="SAM/Pointed domain"/>
    <property type="match status" value="1"/>
</dbReference>
<evidence type="ECO:0000256" key="8">
    <source>
        <dbReference type="ARBA" id="ARBA00022989"/>
    </source>
</evidence>
<keyword evidence="5" id="KW-0479">Metal-binding</keyword>
<dbReference type="InterPro" id="IPR057835">
    <property type="entry name" value="EF-hand_STIM1/2"/>
</dbReference>
<dbReference type="Pfam" id="PF25578">
    <property type="entry name" value="EF-hand_STIM1"/>
    <property type="match status" value="1"/>
</dbReference>
<dbReference type="Pfam" id="PF16533">
    <property type="entry name" value="SOAR"/>
    <property type="match status" value="1"/>
</dbReference>
<dbReference type="SMART" id="SM00454">
    <property type="entry name" value="SAM"/>
    <property type="match status" value="1"/>
</dbReference>
<evidence type="ECO:0000259" key="14">
    <source>
        <dbReference type="PROSITE" id="PS50105"/>
    </source>
</evidence>
<evidence type="ECO:0000256" key="9">
    <source>
        <dbReference type="ARBA" id="ARBA00023054"/>
    </source>
</evidence>
<protein>
    <submittedName>
        <fullName evidence="16">Uncharacterized protein LOC106458154 isoform X1</fullName>
    </submittedName>
</protein>
<evidence type="ECO:0000256" key="4">
    <source>
        <dbReference type="ARBA" id="ARBA00022692"/>
    </source>
</evidence>
<dbReference type="RefSeq" id="XP_013773068.1">
    <property type="nucleotide sequence ID" value="XM_013917614.2"/>
</dbReference>
<reference evidence="16" key="1">
    <citation type="submission" date="2025-08" db="UniProtKB">
        <authorList>
            <consortium name="RefSeq"/>
        </authorList>
    </citation>
    <scope>IDENTIFICATION</scope>
    <source>
        <tissue evidence="16">Muscle</tissue>
    </source>
</reference>
<evidence type="ECO:0000313" key="16">
    <source>
        <dbReference type="RefSeq" id="XP_013773068.1"/>
    </source>
</evidence>
<keyword evidence="3" id="KW-0109">Calcium transport</keyword>